<feature type="domain" description="HAMP" evidence="6">
    <location>
        <begin position="210"/>
        <end position="263"/>
    </location>
</feature>
<dbReference type="SUPFAM" id="SSF158472">
    <property type="entry name" value="HAMP domain-like"/>
    <property type="match status" value="1"/>
</dbReference>
<dbReference type="GO" id="GO:0007165">
    <property type="term" value="P:signal transduction"/>
    <property type="evidence" value="ECO:0007669"/>
    <property type="project" value="UniProtKB-KW"/>
</dbReference>
<dbReference type="PANTHER" id="PTHR43531">
    <property type="entry name" value="PROTEIN ICFG"/>
    <property type="match status" value="1"/>
</dbReference>
<reference evidence="7 8" key="1">
    <citation type="submission" date="2019-01" db="EMBL/GenBank/DDBJ databases">
        <authorList>
            <person name="Chen W.-M."/>
        </authorList>
    </citation>
    <scope>NUCLEOTIDE SEQUENCE [LARGE SCALE GENOMIC DNA]</scope>
    <source>
        <strain evidence="7 8">FSY-9</strain>
    </source>
</reference>
<dbReference type="Pfam" id="PF12729">
    <property type="entry name" value="4HB_MCP_1"/>
    <property type="match status" value="1"/>
</dbReference>
<dbReference type="Gene3D" id="6.10.340.10">
    <property type="match status" value="1"/>
</dbReference>
<comment type="similarity">
    <text evidence="2">Belongs to the methyl-accepting chemotaxis (MCP) protein family.</text>
</comment>
<evidence type="ECO:0000259" key="6">
    <source>
        <dbReference type="PROSITE" id="PS50885"/>
    </source>
</evidence>
<dbReference type="SMART" id="SM00304">
    <property type="entry name" value="HAMP"/>
    <property type="match status" value="2"/>
</dbReference>
<dbReference type="GO" id="GO:0006935">
    <property type="term" value="P:chemotaxis"/>
    <property type="evidence" value="ECO:0007669"/>
    <property type="project" value="UniProtKB-KW"/>
</dbReference>
<dbReference type="PROSITE" id="PS50111">
    <property type="entry name" value="CHEMOTAXIS_TRANSDUC_2"/>
    <property type="match status" value="1"/>
</dbReference>
<dbReference type="SMART" id="SM00283">
    <property type="entry name" value="MA"/>
    <property type="match status" value="1"/>
</dbReference>
<keyword evidence="1" id="KW-0145">Chemotaxis</keyword>
<keyword evidence="8" id="KW-1185">Reference proteome</keyword>
<keyword evidence="4" id="KW-1133">Transmembrane helix</keyword>
<dbReference type="InterPro" id="IPR024478">
    <property type="entry name" value="HlyB_4HB_MCP"/>
</dbReference>
<dbReference type="InterPro" id="IPR003660">
    <property type="entry name" value="HAMP_dom"/>
</dbReference>
<dbReference type="Pfam" id="PF00015">
    <property type="entry name" value="MCPsignal"/>
    <property type="match status" value="1"/>
</dbReference>
<accession>A0A3S2UUH9</accession>
<evidence type="ECO:0000313" key="8">
    <source>
        <dbReference type="Proteomes" id="UP000282837"/>
    </source>
</evidence>
<dbReference type="RefSeq" id="WP_127708313.1">
    <property type="nucleotide sequence ID" value="NZ_SACO01000005.1"/>
</dbReference>
<dbReference type="PANTHER" id="PTHR43531:SF11">
    <property type="entry name" value="METHYL-ACCEPTING CHEMOTAXIS PROTEIN 3"/>
    <property type="match status" value="1"/>
</dbReference>
<evidence type="ECO:0000313" key="7">
    <source>
        <dbReference type="EMBL" id="RVU05342.1"/>
    </source>
</evidence>
<dbReference type="AlphaFoldDB" id="A0A3S2UUH9"/>
<feature type="transmembrane region" description="Helical" evidence="4">
    <location>
        <begin position="187"/>
        <end position="208"/>
    </location>
</feature>
<dbReference type="InterPro" id="IPR051310">
    <property type="entry name" value="MCP_chemotaxis"/>
</dbReference>
<organism evidence="7 8">
    <name type="scientific">Novosphingobium umbonatum</name>
    <dbReference type="NCBI Taxonomy" id="1908524"/>
    <lineage>
        <taxon>Bacteria</taxon>
        <taxon>Pseudomonadati</taxon>
        <taxon>Pseudomonadota</taxon>
        <taxon>Alphaproteobacteria</taxon>
        <taxon>Sphingomonadales</taxon>
        <taxon>Sphingomonadaceae</taxon>
        <taxon>Novosphingobium</taxon>
    </lineage>
</organism>
<gene>
    <name evidence="7" type="ORF">EOE18_08485</name>
</gene>
<evidence type="ECO:0000256" key="4">
    <source>
        <dbReference type="SAM" id="Phobius"/>
    </source>
</evidence>
<proteinExistence type="inferred from homology"/>
<evidence type="ECO:0000256" key="2">
    <source>
        <dbReference type="ARBA" id="ARBA00029447"/>
    </source>
</evidence>
<evidence type="ECO:0000259" key="5">
    <source>
        <dbReference type="PROSITE" id="PS50111"/>
    </source>
</evidence>
<evidence type="ECO:0000256" key="3">
    <source>
        <dbReference type="PROSITE-ProRule" id="PRU00284"/>
    </source>
</evidence>
<dbReference type="InterPro" id="IPR004089">
    <property type="entry name" value="MCPsignal_dom"/>
</dbReference>
<comment type="caution">
    <text evidence="7">The sequence shown here is derived from an EMBL/GenBank/DDBJ whole genome shotgun (WGS) entry which is preliminary data.</text>
</comment>
<evidence type="ECO:0000256" key="1">
    <source>
        <dbReference type="ARBA" id="ARBA00022500"/>
    </source>
</evidence>
<keyword evidence="3" id="KW-0807">Transducer</keyword>
<dbReference type="GO" id="GO:0005886">
    <property type="term" value="C:plasma membrane"/>
    <property type="evidence" value="ECO:0007669"/>
    <property type="project" value="TreeGrafter"/>
</dbReference>
<dbReference type="GO" id="GO:0004888">
    <property type="term" value="F:transmembrane signaling receptor activity"/>
    <property type="evidence" value="ECO:0007669"/>
    <property type="project" value="TreeGrafter"/>
</dbReference>
<dbReference type="Gene3D" id="1.10.287.950">
    <property type="entry name" value="Methyl-accepting chemotaxis protein"/>
    <property type="match status" value="1"/>
</dbReference>
<keyword evidence="4" id="KW-0472">Membrane</keyword>
<protein>
    <submittedName>
        <fullName evidence="7">Methyl-accepting chemotaxis protein</fullName>
    </submittedName>
</protein>
<dbReference type="SUPFAM" id="SSF58104">
    <property type="entry name" value="Methyl-accepting chemotaxis protein (MCP) signaling domain"/>
    <property type="match status" value="1"/>
</dbReference>
<dbReference type="CDD" id="cd19411">
    <property type="entry name" value="MCP2201-like_sensor"/>
    <property type="match status" value="1"/>
</dbReference>
<name>A0A3S2UUH9_9SPHN</name>
<dbReference type="OrthoDB" id="5292010at2"/>
<dbReference type="Proteomes" id="UP000282837">
    <property type="component" value="Unassembled WGS sequence"/>
</dbReference>
<dbReference type="EMBL" id="SACO01000005">
    <property type="protein sequence ID" value="RVU05342.1"/>
    <property type="molecule type" value="Genomic_DNA"/>
</dbReference>
<dbReference type="InterPro" id="IPR047347">
    <property type="entry name" value="YvaQ-like_sensor"/>
</dbReference>
<sequence length="587" mass="61782">MLNQIKISTLVTAGSLTLAALIGGSAVTAAVGAGAMQRDLVYINENSLPSVAALGQIVIDFEIARIRLSRVIMAKSPEELAKANGELDKGIVKVDEQVAAYGKLISDDKDKALYEAFSQKWQQFRADMEAVKQAATDNPAQAEVLYRGEIVQHARDLQSAIEEDKDYNSQLAQQRTDEAVAGAKASVWRYSVLGVAGVVIGLLVMLMLRVRLTSPLARLRDAMGSMARGQVDMSIPGTEKPDELGEIARALDDIRTSVAERSRLEAESKLVAQQQVTGALEKGLGALRQGQLSHRIDNHFPAEYEQLRQDFNATVASLAEQMGEVARSAGAVRTGASEISAAAQDLARRTEVQASSLGETASTVRDLAESVSSAGAGVANAANAAREAESEASASGQLMLDAVAAMNSIAATSEKMRSIVEIIDGISFQTNLLALNAGVEAARAGDAGKGFAVVATEVRNLAERSAEAAREIGALIVNSGHEVRQGVDMVSQTQSSLQRIVDRSTEVAAMLSSLSATAASQASSIAQVNSVLSDLDRATQQNAALVEESTAASHSLATESERLSAVVQRFSSGHQGGGSYGQQRYAA</sequence>
<dbReference type="Pfam" id="PF00672">
    <property type="entry name" value="HAMP"/>
    <property type="match status" value="1"/>
</dbReference>
<feature type="domain" description="HAMP" evidence="6">
    <location>
        <begin position="279"/>
        <end position="323"/>
    </location>
</feature>
<keyword evidence="4" id="KW-0812">Transmembrane</keyword>
<dbReference type="PROSITE" id="PS50885">
    <property type="entry name" value="HAMP"/>
    <property type="match status" value="2"/>
</dbReference>
<dbReference type="CDD" id="cd06225">
    <property type="entry name" value="HAMP"/>
    <property type="match status" value="1"/>
</dbReference>
<feature type="domain" description="Methyl-accepting transducer" evidence="5">
    <location>
        <begin position="328"/>
        <end position="557"/>
    </location>
</feature>